<keyword evidence="1" id="KW-1133">Transmembrane helix</keyword>
<evidence type="ECO:0000256" key="1">
    <source>
        <dbReference type="SAM" id="Phobius"/>
    </source>
</evidence>
<proteinExistence type="predicted"/>
<reference evidence="2 3" key="1">
    <citation type="journal article" date="2016" name="Nat. Commun.">
        <title>Thousands of microbial genomes shed light on interconnected biogeochemical processes in an aquifer system.</title>
        <authorList>
            <person name="Anantharaman K."/>
            <person name="Brown C.T."/>
            <person name="Hug L.A."/>
            <person name="Sharon I."/>
            <person name="Castelle C.J."/>
            <person name="Probst A.J."/>
            <person name="Thomas B.C."/>
            <person name="Singh A."/>
            <person name="Wilkins M.J."/>
            <person name="Karaoz U."/>
            <person name="Brodie E.L."/>
            <person name="Williams K.H."/>
            <person name="Hubbard S.S."/>
            <person name="Banfield J.F."/>
        </authorList>
    </citation>
    <scope>NUCLEOTIDE SEQUENCE [LARGE SCALE GENOMIC DNA]</scope>
</reference>
<sequence>MTPANKNYLGVGLTGLAMIVFWIFGMPAWDRISLLNDAIAEREDILSSRTEILRKIEDLNKQYQQRSADVSKISSVVPNTKSAAEIVSTIEAITQQTGMQLIEIIMSSPSGQQQEFQTVFIELGLVGNYPSLTTFLELMEKNLRLIDVAELSASQAPALGQQIVLNFRVKTNTYYLKVGP</sequence>
<name>A0A1F8EZM4_9BACT</name>
<keyword evidence="1" id="KW-0472">Membrane</keyword>
<gene>
    <name evidence="2" type="ORF">A2750_01705</name>
</gene>
<evidence type="ECO:0008006" key="4">
    <source>
        <dbReference type="Google" id="ProtNLM"/>
    </source>
</evidence>
<dbReference type="Proteomes" id="UP000178023">
    <property type="component" value="Unassembled WGS sequence"/>
</dbReference>
<protein>
    <recommendedName>
        <fullName evidence="4">Pilus assembly protein PilO</fullName>
    </recommendedName>
</protein>
<keyword evidence="1" id="KW-0812">Transmembrane</keyword>
<feature type="transmembrane region" description="Helical" evidence="1">
    <location>
        <begin position="7"/>
        <end position="29"/>
    </location>
</feature>
<dbReference type="AlphaFoldDB" id="A0A1F8EZM4"/>
<dbReference type="GO" id="GO:0043107">
    <property type="term" value="P:type IV pilus-dependent motility"/>
    <property type="evidence" value="ECO:0007669"/>
    <property type="project" value="InterPro"/>
</dbReference>
<dbReference type="GO" id="GO:0043683">
    <property type="term" value="P:type IV pilus assembly"/>
    <property type="evidence" value="ECO:0007669"/>
    <property type="project" value="InterPro"/>
</dbReference>
<evidence type="ECO:0000313" key="2">
    <source>
        <dbReference type="EMBL" id="OGN05908.1"/>
    </source>
</evidence>
<comment type="caution">
    <text evidence="2">The sequence shown here is derived from an EMBL/GenBank/DDBJ whole genome shotgun (WGS) entry which is preliminary data.</text>
</comment>
<dbReference type="InterPro" id="IPR007445">
    <property type="entry name" value="PilO"/>
</dbReference>
<dbReference type="Gene3D" id="3.30.70.60">
    <property type="match status" value="1"/>
</dbReference>
<accession>A0A1F8EZM4</accession>
<dbReference type="InterPro" id="IPR014717">
    <property type="entry name" value="Transl_elong_EF1B/ribsomal_bS6"/>
</dbReference>
<organism evidence="2 3">
    <name type="scientific">Candidatus Yanofskybacteria bacterium RIFCSPHIGHO2_01_FULL_45_42</name>
    <dbReference type="NCBI Taxonomy" id="1802671"/>
    <lineage>
        <taxon>Bacteria</taxon>
        <taxon>Candidatus Yanofskyibacteriota</taxon>
    </lineage>
</organism>
<dbReference type="EMBL" id="MGJL01000044">
    <property type="protein sequence ID" value="OGN05908.1"/>
    <property type="molecule type" value="Genomic_DNA"/>
</dbReference>
<evidence type="ECO:0000313" key="3">
    <source>
        <dbReference type="Proteomes" id="UP000178023"/>
    </source>
</evidence>
<dbReference type="Pfam" id="PF04350">
    <property type="entry name" value="PilO"/>
    <property type="match status" value="1"/>
</dbReference>